<dbReference type="GO" id="GO:0005634">
    <property type="term" value="C:nucleus"/>
    <property type="evidence" value="ECO:0007669"/>
    <property type="project" value="UniProtKB-SubCell"/>
</dbReference>
<dbReference type="GeneID" id="69018329"/>
<proteinExistence type="predicted"/>
<dbReference type="Proteomes" id="UP000613401">
    <property type="component" value="Unassembled WGS sequence"/>
</dbReference>
<dbReference type="Pfam" id="PF02671">
    <property type="entry name" value="PAH"/>
    <property type="match status" value="1"/>
</dbReference>
<dbReference type="EMBL" id="WVTB01000017">
    <property type="protein sequence ID" value="KAF3809009.1"/>
    <property type="molecule type" value="Genomic_DNA"/>
</dbReference>
<evidence type="ECO:0000313" key="4">
    <source>
        <dbReference type="EMBL" id="KAF3809009.1"/>
    </source>
</evidence>
<comment type="subcellular location">
    <subcellularLocation>
        <location evidence="1 3">Nucleus</location>
    </subcellularLocation>
</comment>
<dbReference type="SUPFAM" id="SSF47762">
    <property type="entry name" value="PAH2 domain"/>
    <property type="match status" value="1"/>
</dbReference>
<dbReference type="InterPro" id="IPR036600">
    <property type="entry name" value="PAH_sf"/>
</dbReference>
<dbReference type="PANTHER" id="PTHR12346">
    <property type="entry name" value="SIN3B-RELATED"/>
    <property type="match status" value="1"/>
</dbReference>
<dbReference type="InterPro" id="IPR039774">
    <property type="entry name" value="Sin3-like"/>
</dbReference>
<evidence type="ECO:0000256" key="1">
    <source>
        <dbReference type="ARBA" id="ARBA00004123"/>
    </source>
</evidence>
<protein>
    <submittedName>
        <fullName evidence="4">Uncharacterized protein</fullName>
    </submittedName>
</protein>
<name>A0A8H4CS60_COLGL</name>
<evidence type="ECO:0000256" key="3">
    <source>
        <dbReference type="PROSITE-ProRule" id="PRU00810"/>
    </source>
</evidence>
<reference evidence="4" key="1">
    <citation type="journal article" date="2020" name="Phytopathology">
        <title>Genome sequence and comparative analysis of Colletotrichum gloeosporioides isolated from Liriodendron leaves.</title>
        <authorList>
            <person name="Fu F.F."/>
            <person name="Hao Z."/>
            <person name="Wang P."/>
            <person name="Lu Y."/>
            <person name="Xue L.J."/>
            <person name="Wei G."/>
            <person name="Tian Y."/>
            <person name="Baishi H."/>
            <person name="Xu H."/>
            <person name="Shi J."/>
            <person name="Cheng T."/>
            <person name="Wang G."/>
            <person name="Yi Y."/>
            <person name="Chen J."/>
        </authorList>
    </citation>
    <scope>NUCLEOTIDE SEQUENCE</scope>
    <source>
        <strain evidence="4">Lc1</strain>
    </source>
</reference>
<keyword evidence="2 3" id="KW-0539">Nucleus</keyword>
<evidence type="ECO:0000256" key="2">
    <source>
        <dbReference type="ARBA" id="ARBA00023242"/>
    </source>
</evidence>
<dbReference type="RefSeq" id="XP_045268168.1">
    <property type="nucleotide sequence ID" value="XM_045411110.1"/>
</dbReference>
<accession>A0A8H4CS60</accession>
<dbReference type="InterPro" id="IPR003822">
    <property type="entry name" value="PAH"/>
</dbReference>
<sequence length="88" mass="10169">MNPPDPTQYDALGFLDCVKSAYPDSRTTYTAFLHILADFKAERISVTELMYKFRDLYRDKPQLFRGFGQFLPEGYRIEADGTVVTPHD</sequence>
<evidence type="ECO:0000313" key="5">
    <source>
        <dbReference type="Proteomes" id="UP000613401"/>
    </source>
</evidence>
<dbReference type="AlphaFoldDB" id="A0A8H4CS60"/>
<dbReference type="PROSITE" id="PS51477">
    <property type="entry name" value="PAH"/>
    <property type="match status" value="1"/>
</dbReference>
<reference evidence="4" key="2">
    <citation type="submission" date="2020-03" db="EMBL/GenBank/DDBJ databases">
        <authorList>
            <person name="Fu F.-F."/>
            <person name="Chen J."/>
        </authorList>
    </citation>
    <scope>NUCLEOTIDE SEQUENCE</scope>
    <source>
        <strain evidence="4">Lc1</strain>
    </source>
</reference>
<dbReference type="Gene3D" id="1.20.1160.11">
    <property type="entry name" value="Paired amphipathic helix"/>
    <property type="match status" value="1"/>
</dbReference>
<dbReference type="GO" id="GO:0003714">
    <property type="term" value="F:transcription corepressor activity"/>
    <property type="evidence" value="ECO:0007669"/>
    <property type="project" value="InterPro"/>
</dbReference>
<comment type="caution">
    <text evidence="4">The sequence shown here is derived from an EMBL/GenBank/DDBJ whole genome shotgun (WGS) entry which is preliminary data.</text>
</comment>
<gene>
    <name evidence="4" type="ORF">GCG54_00011203</name>
</gene>
<organism evidence="4 5">
    <name type="scientific">Colletotrichum gloeosporioides</name>
    <name type="common">Anthracnose fungus</name>
    <name type="synonym">Glomerella cingulata</name>
    <dbReference type="NCBI Taxonomy" id="474922"/>
    <lineage>
        <taxon>Eukaryota</taxon>
        <taxon>Fungi</taxon>
        <taxon>Dikarya</taxon>
        <taxon>Ascomycota</taxon>
        <taxon>Pezizomycotina</taxon>
        <taxon>Sordariomycetes</taxon>
        <taxon>Hypocreomycetidae</taxon>
        <taxon>Glomerellales</taxon>
        <taxon>Glomerellaceae</taxon>
        <taxon>Colletotrichum</taxon>
        <taxon>Colletotrichum gloeosporioides species complex</taxon>
    </lineage>
</organism>
<keyword evidence="5" id="KW-1185">Reference proteome</keyword>